<reference evidence="7" key="1">
    <citation type="submission" date="2022-06" db="EMBL/GenBank/DDBJ databases">
        <title>Genome Sequence of Candolleomyces eurysporus.</title>
        <authorList>
            <person name="Buettner E."/>
        </authorList>
    </citation>
    <scope>NUCLEOTIDE SEQUENCE</scope>
    <source>
        <strain evidence="7">VTCC 930004</strain>
    </source>
</reference>
<dbReference type="PANTHER" id="PTHR23112">
    <property type="entry name" value="G PROTEIN-COUPLED RECEPTOR 157-RELATED"/>
    <property type="match status" value="1"/>
</dbReference>
<evidence type="ECO:0000313" key="7">
    <source>
        <dbReference type="EMBL" id="KAJ2930132.1"/>
    </source>
</evidence>
<dbReference type="AlphaFoldDB" id="A0A9W8J8H4"/>
<evidence type="ECO:0000256" key="5">
    <source>
        <dbReference type="SAM" id="MobiDB-lite"/>
    </source>
</evidence>
<dbReference type="PANTHER" id="PTHR23112:SF37">
    <property type="entry name" value="G PROTEIN-COUPLED RECEPTOR GPR1"/>
    <property type="match status" value="1"/>
</dbReference>
<feature type="compositionally biased region" description="Polar residues" evidence="5">
    <location>
        <begin position="415"/>
        <end position="426"/>
    </location>
</feature>
<dbReference type="Gene3D" id="1.20.1070.10">
    <property type="entry name" value="Rhodopsin 7-helix transmembrane proteins"/>
    <property type="match status" value="1"/>
</dbReference>
<evidence type="ECO:0000256" key="4">
    <source>
        <dbReference type="ARBA" id="ARBA00023136"/>
    </source>
</evidence>
<dbReference type="OrthoDB" id="100006at2759"/>
<evidence type="ECO:0000256" key="2">
    <source>
        <dbReference type="ARBA" id="ARBA00022692"/>
    </source>
</evidence>
<evidence type="ECO:0000256" key="3">
    <source>
        <dbReference type="ARBA" id="ARBA00022989"/>
    </source>
</evidence>
<feature type="transmembrane region" description="Helical" evidence="6">
    <location>
        <begin position="287"/>
        <end position="307"/>
    </location>
</feature>
<feature type="region of interest" description="Disordered" evidence="5">
    <location>
        <begin position="388"/>
        <end position="439"/>
    </location>
</feature>
<feature type="non-terminal residue" evidence="7">
    <location>
        <position position="1"/>
    </location>
</feature>
<protein>
    <recommendedName>
        <fullName evidence="9">G-protein coupled receptors family 1 profile domain-containing protein</fullName>
    </recommendedName>
</protein>
<feature type="transmembrane region" description="Helical" evidence="6">
    <location>
        <begin position="23"/>
        <end position="48"/>
    </location>
</feature>
<evidence type="ECO:0000256" key="1">
    <source>
        <dbReference type="ARBA" id="ARBA00004141"/>
    </source>
</evidence>
<dbReference type="GO" id="GO:0004930">
    <property type="term" value="F:G protein-coupled receptor activity"/>
    <property type="evidence" value="ECO:0007669"/>
    <property type="project" value="TreeGrafter"/>
</dbReference>
<feature type="transmembrane region" description="Helical" evidence="6">
    <location>
        <begin position="146"/>
        <end position="165"/>
    </location>
</feature>
<dbReference type="GO" id="GO:0005886">
    <property type="term" value="C:plasma membrane"/>
    <property type="evidence" value="ECO:0007669"/>
    <property type="project" value="TreeGrafter"/>
</dbReference>
<evidence type="ECO:0000256" key="6">
    <source>
        <dbReference type="SAM" id="Phobius"/>
    </source>
</evidence>
<feature type="region of interest" description="Disordered" evidence="5">
    <location>
        <begin position="317"/>
        <end position="365"/>
    </location>
</feature>
<keyword evidence="8" id="KW-1185">Reference proteome</keyword>
<feature type="compositionally biased region" description="Basic and acidic residues" evidence="5">
    <location>
        <begin position="337"/>
        <end position="353"/>
    </location>
</feature>
<dbReference type="GO" id="GO:0007189">
    <property type="term" value="P:adenylate cyclase-activating G protein-coupled receptor signaling pathway"/>
    <property type="evidence" value="ECO:0007669"/>
    <property type="project" value="TreeGrafter"/>
</dbReference>
<keyword evidence="4 6" id="KW-0472">Membrane</keyword>
<feature type="transmembrane region" description="Helical" evidence="6">
    <location>
        <begin position="255"/>
        <end position="275"/>
    </location>
</feature>
<dbReference type="CDD" id="cd00637">
    <property type="entry name" value="7tm_classA_rhodopsin-like"/>
    <property type="match status" value="1"/>
</dbReference>
<comment type="subcellular location">
    <subcellularLocation>
        <location evidence="1">Membrane</location>
        <topology evidence="1">Multi-pass membrane protein</topology>
    </subcellularLocation>
</comment>
<feature type="compositionally biased region" description="Acidic residues" evidence="5">
    <location>
        <begin position="430"/>
        <end position="439"/>
    </location>
</feature>
<accession>A0A9W8J8H4</accession>
<dbReference type="EMBL" id="JANBPK010000848">
    <property type="protein sequence ID" value="KAJ2930132.1"/>
    <property type="molecule type" value="Genomic_DNA"/>
</dbReference>
<feature type="transmembrane region" description="Helical" evidence="6">
    <location>
        <begin position="192"/>
        <end position="218"/>
    </location>
</feature>
<comment type="caution">
    <text evidence="7">The sequence shown here is derived from an EMBL/GenBank/DDBJ whole genome shotgun (WGS) entry which is preliminary data.</text>
</comment>
<evidence type="ECO:0000313" key="8">
    <source>
        <dbReference type="Proteomes" id="UP001140091"/>
    </source>
</evidence>
<keyword evidence="3 6" id="KW-1133">Transmembrane helix</keyword>
<evidence type="ECO:0008006" key="9">
    <source>
        <dbReference type="Google" id="ProtNLM"/>
    </source>
</evidence>
<organism evidence="7 8">
    <name type="scientific">Candolleomyces eurysporus</name>
    <dbReference type="NCBI Taxonomy" id="2828524"/>
    <lineage>
        <taxon>Eukaryota</taxon>
        <taxon>Fungi</taxon>
        <taxon>Dikarya</taxon>
        <taxon>Basidiomycota</taxon>
        <taxon>Agaricomycotina</taxon>
        <taxon>Agaricomycetes</taxon>
        <taxon>Agaricomycetidae</taxon>
        <taxon>Agaricales</taxon>
        <taxon>Agaricineae</taxon>
        <taxon>Psathyrellaceae</taxon>
        <taxon>Candolleomyces</taxon>
    </lineage>
</organism>
<dbReference type="Proteomes" id="UP001140091">
    <property type="component" value="Unassembled WGS sequence"/>
</dbReference>
<sequence length="439" mass="48506">MSTSLTESGTGSDVRAFPFSERISMLFTVEAAALSGISIMVLIAYKLYRTVLRALRRRETHLPDACDSSLFLTLMFGEALRVVGNVMTVKWVADATITAPSTFCYAQGAVKVLSSNVIDWSTLAITIHTFVILVLQWNAPIHIAKYLALGVWLIAGFIVGITLGVKDYAYRRTVVFQGAGSGQFTEILIEYLWMWTILVITIIFYGIDALVIQGYVVIENKFRFRCVRSQDRVHLELTQADSVEERARKEIAVQLLFYPLVYFICVFPFSLTRWLAFSGHQVPHQAAAFTTCLFSLSGVFNVVLFFVTRRDLITGGTLPDSNAEKGGHYGTTPARQHAPEHGHLPVTEGEQRDTPQSMPLFDPYAPATSRITAGLELSGNAEDYNGWRNGYDRGGSQQAGQFGRARMLPQKRQASENPATQTTPSAQGGGDDDQGLLPP</sequence>
<name>A0A9W8J8H4_9AGAR</name>
<dbReference type="SUPFAM" id="SSF81321">
    <property type="entry name" value="Family A G protein-coupled receptor-like"/>
    <property type="match status" value="1"/>
</dbReference>
<keyword evidence="2 6" id="KW-0812">Transmembrane</keyword>
<proteinExistence type="predicted"/>
<gene>
    <name evidence="7" type="ORF">H1R20_g6936</name>
</gene>